<dbReference type="eggNOG" id="ENOG5031FDE">
    <property type="taxonomic scope" value="Bacteria"/>
</dbReference>
<dbReference type="KEGG" id="psu:Psesu_0142"/>
<evidence type="ECO:0000313" key="2">
    <source>
        <dbReference type="Proteomes" id="UP000008632"/>
    </source>
</evidence>
<dbReference type="Proteomes" id="UP000008632">
    <property type="component" value="Chromosome"/>
</dbReference>
<dbReference type="HOGENOM" id="CLU_160082_0_0_6"/>
<proteinExistence type="predicted"/>
<protein>
    <submittedName>
        <fullName evidence="1">Uncharacterized protein</fullName>
    </submittedName>
</protein>
<dbReference type="EMBL" id="CP002446">
    <property type="protein sequence ID" value="ADV26004.1"/>
    <property type="molecule type" value="Genomic_DNA"/>
</dbReference>
<organism evidence="1 2">
    <name type="scientific">Pseudoxanthomonas suwonensis (strain 11-1)</name>
    <dbReference type="NCBI Taxonomy" id="743721"/>
    <lineage>
        <taxon>Bacteria</taxon>
        <taxon>Pseudomonadati</taxon>
        <taxon>Pseudomonadota</taxon>
        <taxon>Gammaproteobacteria</taxon>
        <taxon>Lysobacterales</taxon>
        <taxon>Lysobacteraceae</taxon>
        <taxon>Pseudoxanthomonas</taxon>
    </lineage>
</organism>
<evidence type="ECO:0000313" key="1">
    <source>
        <dbReference type="EMBL" id="ADV26004.1"/>
    </source>
</evidence>
<keyword evidence="2" id="KW-1185">Reference proteome</keyword>
<dbReference type="InterPro" id="IPR030976">
    <property type="entry name" value="Mod_pep_NH_fam"/>
</dbReference>
<accession>E6WPP9</accession>
<name>E6WPP9_PSEUU</name>
<reference evidence="1 2" key="1">
    <citation type="submission" date="2011-01" db="EMBL/GenBank/DDBJ databases">
        <title>Complete sequence of Pseudoxanthomonas suwonensis 11-1.</title>
        <authorList>
            <consortium name="US DOE Joint Genome Institute"/>
            <person name="Lucas S."/>
            <person name="Copeland A."/>
            <person name="Lapidus A."/>
            <person name="Cheng J.-F."/>
            <person name="Goodwin L."/>
            <person name="Pitluck S."/>
            <person name="Teshima H."/>
            <person name="Detter J.C."/>
            <person name="Han C."/>
            <person name="Tapia R."/>
            <person name="Land M."/>
            <person name="Hauser L."/>
            <person name="Kyrpides N."/>
            <person name="Ivanova N."/>
            <person name="Ovchinnikova G."/>
            <person name="Siebers A.K."/>
            <person name="Allgaier M."/>
            <person name="Thelen M.P."/>
            <person name="Hugenholtz P."/>
            <person name="Gladden J."/>
            <person name="Woyke T."/>
        </authorList>
    </citation>
    <scope>NUCLEOTIDE SEQUENCE [LARGE SCALE GENOMIC DNA]</scope>
    <source>
        <strain evidence="2">11-1</strain>
    </source>
</reference>
<sequence length="101" mass="10467">MSEETNGGPQPLPAGVVDRLLDLLSSDDAFRDLFSSDPASALAQVGHHADATGLAQLGQRLAVQQLAPKETIAAARDEIRASLTSGLSMQPIQLDTGGTTN</sequence>
<gene>
    <name evidence="1" type="ordered locus">Psesu_0142</name>
</gene>
<dbReference type="RefSeq" id="WP_013533834.1">
    <property type="nucleotide sequence ID" value="NC_014924.1"/>
</dbReference>
<dbReference type="OrthoDB" id="6008593at2"/>
<dbReference type="NCBIfam" id="TIGR04509">
    <property type="entry name" value="mod_pep_NH_fam"/>
    <property type="match status" value="1"/>
</dbReference>
<dbReference type="AlphaFoldDB" id="E6WPP9"/>